<evidence type="ECO:0000256" key="3">
    <source>
        <dbReference type="ARBA" id="ARBA00022692"/>
    </source>
</evidence>
<evidence type="ECO:0000256" key="1">
    <source>
        <dbReference type="ARBA" id="ARBA00004141"/>
    </source>
</evidence>
<evidence type="ECO:0000256" key="7">
    <source>
        <dbReference type="SAM" id="MobiDB-lite"/>
    </source>
</evidence>
<comment type="similarity">
    <text evidence="2 6">Belongs to the CTL (choline transporter-like) family.</text>
</comment>
<dbReference type="PANTHER" id="PTHR12385:SF4">
    <property type="entry name" value="PROTEIN PNS1"/>
    <property type="match status" value="1"/>
</dbReference>
<name>A0A9W6XQ08_9STRA</name>
<feature type="region of interest" description="Disordered" evidence="7">
    <location>
        <begin position="1"/>
        <end position="53"/>
    </location>
</feature>
<keyword evidence="5 6" id="KW-0472">Membrane</keyword>
<dbReference type="OrthoDB" id="44736at2759"/>
<comment type="function">
    <text evidence="6">Choline transporter.</text>
</comment>
<accession>A0A9W6XQ08</accession>
<gene>
    <name evidence="8" type="ORF">Pfra01_001435600</name>
</gene>
<dbReference type="GO" id="GO:0022857">
    <property type="term" value="F:transmembrane transporter activity"/>
    <property type="evidence" value="ECO:0007669"/>
    <property type="project" value="UniProtKB-UniRule"/>
</dbReference>
<dbReference type="InterPro" id="IPR007603">
    <property type="entry name" value="Choline_transptr-like"/>
</dbReference>
<proteinExistence type="inferred from homology"/>
<evidence type="ECO:0000256" key="2">
    <source>
        <dbReference type="ARBA" id="ARBA00007168"/>
    </source>
</evidence>
<keyword evidence="9" id="KW-1185">Reference proteome</keyword>
<reference evidence="8" key="1">
    <citation type="submission" date="2023-04" db="EMBL/GenBank/DDBJ databases">
        <title>Phytophthora fragariaefolia NBRC 109709.</title>
        <authorList>
            <person name="Ichikawa N."/>
            <person name="Sato H."/>
            <person name="Tonouchi N."/>
        </authorList>
    </citation>
    <scope>NUCLEOTIDE SEQUENCE</scope>
    <source>
        <strain evidence="8">NBRC 109709</strain>
    </source>
</reference>
<protein>
    <recommendedName>
        <fullName evidence="6">Choline transporter-like protein</fullName>
    </recommendedName>
</protein>
<feature type="transmembrane region" description="Helical" evidence="6">
    <location>
        <begin position="193"/>
        <end position="210"/>
    </location>
</feature>
<sequence>MASTPSARPSSIAIDDANDRPLDAPSSPVAAMEDLSLSPTPPADEEEDEDDDLASASKLIPLSMTDSASGARPLPSLHAPLMFRDVPFAGLFALHVALLLAAVGSARSAGEREDEGDVVGDLKDASLAQEDDADVGVALRSLCVVNVLFALGWLLLFVFYSKLRFVQGSCVFSIAGLSSLAAMLFLLESSAGMFWGAICAGVVVLDLVWYARSSHGLDFVAVFFELVVEFLVTHPALGYATCAVLVAYTIWASWICTTIGYVGREVSPWSFPVIYLVFHFYWTSNVFKNILTIVASGTTMIWYYRNESTEISPEVRENISDHDSPTDANSEAQVTLGDYLDRKVVLHYARCALTSSFGSICIGSLLCPLAHLVWNALRWARRDESVLSRRFMSLRSERVEHFIRTYHKYSFVHIAGYNKTYYVAAQDAWRLIEHHGVEAIVDDDLTSRILLLGGNGWAGVMSALTASALAGASSHATFFTLTAFTLCYTTISLATQVIAAVIKTLASAAETNCYIVGGLYAAVFLVCGLLLALQTRGCLGRKRDESLDDAARRNQRYGLQFAELESKEFVRAMEAMDRRTAVTPTPKKSLELPTKFPAKADPV</sequence>
<feature type="transmembrane region" description="Helical" evidence="6">
    <location>
        <begin position="449"/>
        <end position="471"/>
    </location>
</feature>
<evidence type="ECO:0000313" key="8">
    <source>
        <dbReference type="EMBL" id="GMF43031.1"/>
    </source>
</evidence>
<evidence type="ECO:0000256" key="6">
    <source>
        <dbReference type="RuleBase" id="RU368066"/>
    </source>
</evidence>
<keyword evidence="3 6" id="KW-0812">Transmembrane</keyword>
<feature type="transmembrane region" description="Helical" evidence="6">
    <location>
        <begin position="352"/>
        <end position="374"/>
    </location>
</feature>
<keyword evidence="4 6" id="KW-1133">Transmembrane helix</keyword>
<comment type="subcellular location">
    <subcellularLocation>
        <location evidence="6">Cell membrane</location>
        <topology evidence="6">Multi-pass membrane protein</topology>
    </subcellularLocation>
    <subcellularLocation>
        <location evidence="1">Membrane</location>
        <topology evidence="1">Multi-pass membrane protein</topology>
    </subcellularLocation>
</comment>
<feature type="transmembrane region" description="Helical" evidence="6">
    <location>
        <begin position="478"/>
        <end position="502"/>
    </location>
</feature>
<evidence type="ECO:0000256" key="4">
    <source>
        <dbReference type="ARBA" id="ARBA00022989"/>
    </source>
</evidence>
<comment type="caution">
    <text evidence="8">The sequence shown here is derived from an EMBL/GenBank/DDBJ whole genome shotgun (WGS) entry which is preliminary data.</text>
</comment>
<dbReference type="AlphaFoldDB" id="A0A9W6XQ08"/>
<evidence type="ECO:0000313" key="9">
    <source>
        <dbReference type="Proteomes" id="UP001165121"/>
    </source>
</evidence>
<feature type="region of interest" description="Disordered" evidence="7">
    <location>
        <begin position="580"/>
        <end position="603"/>
    </location>
</feature>
<feature type="transmembrane region" description="Helical" evidence="6">
    <location>
        <begin position="514"/>
        <end position="533"/>
    </location>
</feature>
<dbReference type="GO" id="GO:0005886">
    <property type="term" value="C:plasma membrane"/>
    <property type="evidence" value="ECO:0007669"/>
    <property type="project" value="UniProtKB-SubCell"/>
</dbReference>
<dbReference type="EMBL" id="BSXT01001507">
    <property type="protein sequence ID" value="GMF43031.1"/>
    <property type="molecule type" value="Genomic_DNA"/>
</dbReference>
<dbReference type="Proteomes" id="UP001165121">
    <property type="component" value="Unassembled WGS sequence"/>
</dbReference>
<evidence type="ECO:0000256" key="5">
    <source>
        <dbReference type="ARBA" id="ARBA00023136"/>
    </source>
</evidence>
<feature type="transmembrane region" description="Helical" evidence="6">
    <location>
        <begin position="165"/>
        <end position="187"/>
    </location>
</feature>
<organism evidence="8 9">
    <name type="scientific">Phytophthora fragariaefolia</name>
    <dbReference type="NCBI Taxonomy" id="1490495"/>
    <lineage>
        <taxon>Eukaryota</taxon>
        <taxon>Sar</taxon>
        <taxon>Stramenopiles</taxon>
        <taxon>Oomycota</taxon>
        <taxon>Peronosporomycetes</taxon>
        <taxon>Peronosporales</taxon>
        <taxon>Peronosporaceae</taxon>
        <taxon>Phytophthora</taxon>
    </lineage>
</organism>
<feature type="transmembrane region" description="Helical" evidence="6">
    <location>
        <begin position="137"/>
        <end position="158"/>
    </location>
</feature>
<feature type="transmembrane region" description="Helical" evidence="6">
    <location>
        <begin position="86"/>
        <end position="106"/>
    </location>
</feature>
<dbReference type="PANTHER" id="PTHR12385">
    <property type="entry name" value="CHOLINE TRANSPORTER-LIKE (SLC FAMILY 44)"/>
    <property type="match status" value="1"/>
</dbReference>
<dbReference type="Pfam" id="PF04515">
    <property type="entry name" value="Choline_transpo"/>
    <property type="match status" value="1"/>
</dbReference>
<feature type="compositionally biased region" description="Acidic residues" evidence="7">
    <location>
        <begin position="43"/>
        <end position="53"/>
    </location>
</feature>